<feature type="signal peptide" evidence="1">
    <location>
        <begin position="1"/>
        <end position="20"/>
    </location>
</feature>
<dbReference type="EMBL" id="ML995809">
    <property type="protein sequence ID" value="KAF2773857.1"/>
    <property type="molecule type" value="Genomic_DNA"/>
</dbReference>
<feature type="chain" id="PRO_5026119967" evidence="1">
    <location>
        <begin position="21"/>
        <end position="77"/>
    </location>
</feature>
<protein>
    <submittedName>
        <fullName evidence="2">Uncharacterized protein</fullName>
    </submittedName>
</protein>
<evidence type="ECO:0000256" key="1">
    <source>
        <dbReference type="SAM" id="SignalP"/>
    </source>
</evidence>
<keyword evidence="1" id="KW-0732">Signal</keyword>
<proteinExistence type="predicted"/>
<gene>
    <name evidence="2" type="ORF">EJ03DRAFT_323226</name>
</gene>
<dbReference type="AlphaFoldDB" id="A0A6G1LLS7"/>
<evidence type="ECO:0000313" key="2">
    <source>
        <dbReference type="EMBL" id="KAF2773857.1"/>
    </source>
</evidence>
<evidence type="ECO:0000313" key="3">
    <source>
        <dbReference type="Proteomes" id="UP000799436"/>
    </source>
</evidence>
<organism evidence="2 3">
    <name type="scientific">Teratosphaeria nubilosa</name>
    <dbReference type="NCBI Taxonomy" id="161662"/>
    <lineage>
        <taxon>Eukaryota</taxon>
        <taxon>Fungi</taxon>
        <taxon>Dikarya</taxon>
        <taxon>Ascomycota</taxon>
        <taxon>Pezizomycotina</taxon>
        <taxon>Dothideomycetes</taxon>
        <taxon>Dothideomycetidae</taxon>
        <taxon>Mycosphaerellales</taxon>
        <taxon>Teratosphaeriaceae</taxon>
        <taxon>Teratosphaeria</taxon>
    </lineage>
</organism>
<sequence>MHHSILIWLALPLQWGLINADCSSPLNICAACHLGNEPKPYCKNGYCRIQDRPHHNSGLYCVAGESNCARQPIEPGC</sequence>
<dbReference type="Proteomes" id="UP000799436">
    <property type="component" value="Unassembled WGS sequence"/>
</dbReference>
<name>A0A6G1LLS7_9PEZI</name>
<accession>A0A6G1LLS7</accession>
<reference evidence="2" key="1">
    <citation type="journal article" date="2020" name="Stud. Mycol.">
        <title>101 Dothideomycetes genomes: a test case for predicting lifestyles and emergence of pathogens.</title>
        <authorList>
            <person name="Haridas S."/>
            <person name="Albert R."/>
            <person name="Binder M."/>
            <person name="Bloem J."/>
            <person name="Labutti K."/>
            <person name="Salamov A."/>
            <person name="Andreopoulos B."/>
            <person name="Baker S."/>
            <person name="Barry K."/>
            <person name="Bills G."/>
            <person name="Bluhm B."/>
            <person name="Cannon C."/>
            <person name="Castanera R."/>
            <person name="Culley D."/>
            <person name="Daum C."/>
            <person name="Ezra D."/>
            <person name="Gonzalez J."/>
            <person name="Henrissat B."/>
            <person name="Kuo A."/>
            <person name="Liang C."/>
            <person name="Lipzen A."/>
            <person name="Lutzoni F."/>
            <person name="Magnuson J."/>
            <person name="Mondo S."/>
            <person name="Nolan M."/>
            <person name="Ohm R."/>
            <person name="Pangilinan J."/>
            <person name="Park H.-J."/>
            <person name="Ramirez L."/>
            <person name="Alfaro M."/>
            <person name="Sun H."/>
            <person name="Tritt A."/>
            <person name="Yoshinaga Y."/>
            <person name="Zwiers L.-H."/>
            <person name="Turgeon B."/>
            <person name="Goodwin S."/>
            <person name="Spatafora J."/>
            <person name="Crous P."/>
            <person name="Grigoriev I."/>
        </authorList>
    </citation>
    <scope>NUCLEOTIDE SEQUENCE</scope>
    <source>
        <strain evidence="2">CBS 116005</strain>
    </source>
</reference>
<keyword evidence="3" id="KW-1185">Reference proteome</keyword>